<dbReference type="Proteomes" id="UP001165092">
    <property type="component" value="Unassembled WGS sequence"/>
</dbReference>
<feature type="region of interest" description="Disordered" evidence="1">
    <location>
        <begin position="29"/>
        <end position="74"/>
    </location>
</feature>
<evidence type="ECO:0000256" key="1">
    <source>
        <dbReference type="SAM" id="MobiDB-lite"/>
    </source>
</evidence>
<proteinExistence type="predicted"/>
<organism evidence="2 3">
    <name type="scientific">Nocardiopsis ansamitocini</name>
    <dbReference type="NCBI Taxonomy" id="1670832"/>
    <lineage>
        <taxon>Bacteria</taxon>
        <taxon>Bacillati</taxon>
        <taxon>Actinomycetota</taxon>
        <taxon>Actinomycetes</taxon>
        <taxon>Streptosporangiales</taxon>
        <taxon>Nocardiopsidaceae</taxon>
        <taxon>Nocardiopsis</taxon>
    </lineage>
</organism>
<evidence type="ECO:0000313" key="2">
    <source>
        <dbReference type="EMBL" id="GLU46755.1"/>
    </source>
</evidence>
<keyword evidence="3" id="KW-1185">Reference proteome</keyword>
<evidence type="ECO:0000313" key="3">
    <source>
        <dbReference type="Proteomes" id="UP001165092"/>
    </source>
</evidence>
<protein>
    <submittedName>
        <fullName evidence="2">Uncharacterized protein</fullName>
    </submittedName>
</protein>
<gene>
    <name evidence="2" type="ORF">Nans01_11060</name>
</gene>
<comment type="caution">
    <text evidence="2">The sequence shown here is derived from an EMBL/GenBank/DDBJ whole genome shotgun (WGS) entry which is preliminary data.</text>
</comment>
<name>A0A9W6P3W5_9ACTN</name>
<reference evidence="2" key="1">
    <citation type="submission" date="2023-02" db="EMBL/GenBank/DDBJ databases">
        <title>Nocardiopsis ansamitocini NBRC 112285.</title>
        <authorList>
            <person name="Ichikawa N."/>
            <person name="Sato H."/>
            <person name="Tonouchi N."/>
        </authorList>
    </citation>
    <scope>NUCLEOTIDE SEQUENCE</scope>
    <source>
        <strain evidence="2">NBRC 112285</strain>
    </source>
</reference>
<accession>A0A9W6P3W5</accession>
<dbReference type="AlphaFoldDB" id="A0A9W6P3W5"/>
<sequence length="74" mass="7630">MNTLINQFGSFTDAWGSVGGKRTGMSYVLGNPAGSSEPGGPASLSRHRRSGAQIAETQHLDGAVGKKCPRSSPV</sequence>
<dbReference type="EMBL" id="BSQG01000001">
    <property type="protein sequence ID" value="GLU46755.1"/>
    <property type="molecule type" value="Genomic_DNA"/>
</dbReference>